<keyword evidence="21" id="KW-1185">Reference proteome</keyword>
<dbReference type="UniPathway" id="UPA00557">
    <property type="reaction ID" value="UER00614"/>
</dbReference>
<dbReference type="KEGG" id="nhm:NHE_0900"/>
<comment type="similarity">
    <text evidence="5 18">Belongs to the CDS family.</text>
</comment>
<keyword evidence="17" id="KW-1208">Phospholipid metabolism</keyword>
<proteinExistence type="inferred from homology"/>
<evidence type="ECO:0000256" key="3">
    <source>
        <dbReference type="ARBA" id="ARBA00005119"/>
    </source>
</evidence>
<evidence type="ECO:0000256" key="1">
    <source>
        <dbReference type="ARBA" id="ARBA00001698"/>
    </source>
</evidence>
<evidence type="ECO:0000256" key="5">
    <source>
        <dbReference type="ARBA" id="ARBA00010185"/>
    </source>
</evidence>
<sequence length="205" mass="21908">MKQYHDLKVRAISSIVLLFLCALAIYGGEYVVCSGVLLLAVLSYREWIDMTVDRGKILGLLGLLVVILPNSALISIYAEDPEIFIWLLICVVSNDIGAYCIGRVIGGPKLLESISPNKTLGGFFGGLLSALIGGSTFAIVSGLSMNFVLLTVPVAIFATAGDLFESFIKRKCSAKDSGSLIPGHGGVLDRVDGFIFSAPFLLYLL</sequence>
<dbReference type="GO" id="GO:0005886">
    <property type="term" value="C:plasma membrane"/>
    <property type="evidence" value="ECO:0007669"/>
    <property type="project" value="UniProtKB-SubCell"/>
</dbReference>
<dbReference type="RefSeq" id="WP_038560239.1">
    <property type="nucleotide sequence ID" value="NZ_CP007481.1"/>
</dbReference>
<dbReference type="Pfam" id="PF01148">
    <property type="entry name" value="CTP_transf_1"/>
    <property type="match status" value="1"/>
</dbReference>
<keyword evidence="8" id="KW-1003">Cell membrane</keyword>
<protein>
    <recommendedName>
        <fullName evidence="7 18">Phosphatidate cytidylyltransferase</fullName>
        <ecNumber evidence="6 18">2.7.7.41</ecNumber>
    </recommendedName>
</protein>
<feature type="transmembrane region" description="Helical" evidence="19">
    <location>
        <begin position="147"/>
        <end position="168"/>
    </location>
</feature>
<keyword evidence="13 19" id="KW-1133">Transmembrane helix</keyword>
<comment type="subcellular location">
    <subcellularLocation>
        <location evidence="2">Cell membrane</location>
        <topology evidence="2">Multi-pass membrane protein</topology>
    </subcellularLocation>
</comment>
<reference evidence="20 21" key="1">
    <citation type="submission" date="2014-03" db="EMBL/GenBank/DDBJ databases">
        <title>Sequencing and Comparison of Genomes and Transcriptome Profiles of Human Ehrlichiosis Agents.</title>
        <authorList>
            <person name="Lin M."/>
            <person name="Daugherty S.C."/>
            <person name="Nagaraj S."/>
            <person name="Cheng Z."/>
            <person name="Xiong Q."/>
            <person name="Lin F.-Y."/>
            <person name="Sengamalay N."/>
            <person name="Ott S."/>
            <person name="Godinez A."/>
            <person name="Tallon L.J."/>
            <person name="Sadzewicz L."/>
            <person name="Fraser C.M."/>
            <person name="Dunning Hotopp J.C."/>
            <person name="Rikihisa Y."/>
        </authorList>
    </citation>
    <scope>NUCLEOTIDE SEQUENCE [LARGE SCALE GENOMIC DNA]</scope>
    <source>
        <strain evidence="20 21">Oregon</strain>
    </source>
</reference>
<keyword evidence="15 19" id="KW-0472">Membrane</keyword>
<comment type="pathway">
    <text evidence="3 18">Phospholipid metabolism; CDP-diacylglycerol biosynthesis; CDP-diacylglycerol from sn-glycerol 3-phosphate: step 3/3.</text>
</comment>
<evidence type="ECO:0000256" key="7">
    <source>
        <dbReference type="ARBA" id="ARBA00019373"/>
    </source>
</evidence>
<dbReference type="EMBL" id="CP007481">
    <property type="protein sequence ID" value="AHX11819.1"/>
    <property type="molecule type" value="Genomic_DNA"/>
</dbReference>
<dbReference type="EC" id="2.7.7.41" evidence="6 18"/>
<evidence type="ECO:0000256" key="16">
    <source>
        <dbReference type="ARBA" id="ARBA00023209"/>
    </source>
</evidence>
<dbReference type="PANTHER" id="PTHR46382">
    <property type="entry name" value="PHOSPHATIDATE CYTIDYLYLTRANSFERASE"/>
    <property type="match status" value="1"/>
</dbReference>
<evidence type="ECO:0000256" key="18">
    <source>
        <dbReference type="RuleBase" id="RU003938"/>
    </source>
</evidence>
<evidence type="ECO:0000256" key="2">
    <source>
        <dbReference type="ARBA" id="ARBA00004651"/>
    </source>
</evidence>
<feature type="transmembrane region" description="Helical" evidence="19">
    <location>
        <begin position="57"/>
        <end position="77"/>
    </location>
</feature>
<evidence type="ECO:0000256" key="10">
    <source>
        <dbReference type="ARBA" id="ARBA00022679"/>
    </source>
</evidence>
<evidence type="ECO:0000313" key="20">
    <source>
        <dbReference type="EMBL" id="AHX11819.1"/>
    </source>
</evidence>
<evidence type="ECO:0000256" key="14">
    <source>
        <dbReference type="ARBA" id="ARBA00023098"/>
    </source>
</evidence>
<comment type="pathway">
    <text evidence="4">Lipid metabolism.</text>
</comment>
<dbReference type="AlphaFoldDB" id="X5HL37"/>
<gene>
    <name evidence="20" type="ORF">NHE_0900</name>
</gene>
<evidence type="ECO:0000256" key="9">
    <source>
        <dbReference type="ARBA" id="ARBA00022516"/>
    </source>
</evidence>
<feature type="transmembrane region" description="Helical" evidence="19">
    <location>
        <begin position="83"/>
        <end position="101"/>
    </location>
</feature>
<keyword evidence="9" id="KW-0444">Lipid biosynthesis</keyword>
<keyword evidence="12 18" id="KW-0548">Nucleotidyltransferase</keyword>
<dbReference type="Proteomes" id="UP000023755">
    <property type="component" value="Chromosome"/>
</dbReference>
<evidence type="ECO:0000256" key="12">
    <source>
        <dbReference type="ARBA" id="ARBA00022695"/>
    </source>
</evidence>
<dbReference type="HOGENOM" id="CLU_037294_1_1_5"/>
<dbReference type="OrthoDB" id="9799199at2"/>
<organism evidence="20 21">
    <name type="scientific">Neorickettsia helminthoeca str. Oregon</name>
    <dbReference type="NCBI Taxonomy" id="1286528"/>
    <lineage>
        <taxon>Bacteria</taxon>
        <taxon>Pseudomonadati</taxon>
        <taxon>Pseudomonadota</taxon>
        <taxon>Alphaproteobacteria</taxon>
        <taxon>Rickettsiales</taxon>
        <taxon>Anaplasmataceae</taxon>
        <taxon>Neorickettsia</taxon>
    </lineage>
</organism>
<evidence type="ECO:0000256" key="11">
    <source>
        <dbReference type="ARBA" id="ARBA00022692"/>
    </source>
</evidence>
<evidence type="ECO:0000256" key="17">
    <source>
        <dbReference type="ARBA" id="ARBA00023264"/>
    </source>
</evidence>
<keyword evidence="11 18" id="KW-0812">Transmembrane</keyword>
<keyword evidence="16" id="KW-0594">Phospholipid biosynthesis</keyword>
<dbReference type="PANTHER" id="PTHR46382:SF1">
    <property type="entry name" value="PHOSPHATIDATE CYTIDYLYLTRANSFERASE"/>
    <property type="match status" value="1"/>
</dbReference>
<evidence type="ECO:0000256" key="13">
    <source>
        <dbReference type="ARBA" id="ARBA00022989"/>
    </source>
</evidence>
<name>X5HL37_9RICK</name>
<keyword evidence="14" id="KW-0443">Lipid metabolism</keyword>
<accession>X5HL37</accession>
<dbReference type="GO" id="GO:0004605">
    <property type="term" value="F:phosphatidate cytidylyltransferase activity"/>
    <property type="evidence" value="ECO:0007669"/>
    <property type="project" value="UniProtKB-EC"/>
</dbReference>
<evidence type="ECO:0000256" key="6">
    <source>
        <dbReference type="ARBA" id="ARBA00012487"/>
    </source>
</evidence>
<dbReference type="InterPro" id="IPR000374">
    <property type="entry name" value="PC_trans"/>
</dbReference>
<dbReference type="PROSITE" id="PS01315">
    <property type="entry name" value="CDS"/>
    <property type="match status" value="1"/>
</dbReference>
<dbReference type="STRING" id="1286528.NHE_0900"/>
<evidence type="ECO:0000256" key="8">
    <source>
        <dbReference type="ARBA" id="ARBA00022475"/>
    </source>
</evidence>
<evidence type="ECO:0000256" key="15">
    <source>
        <dbReference type="ARBA" id="ARBA00023136"/>
    </source>
</evidence>
<feature type="transmembrane region" description="Helical" evidence="19">
    <location>
        <begin position="122"/>
        <end position="141"/>
    </location>
</feature>
<evidence type="ECO:0000256" key="4">
    <source>
        <dbReference type="ARBA" id="ARBA00005189"/>
    </source>
</evidence>
<keyword evidence="10 18" id="KW-0808">Transferase</keyword>
<dbReference type="GO" id="GO:0016024">
    <property type="term" value="P:CDP-diacylglycerol biosynthetic process"/>
    <property type="evidence" value="ECO:0007669"/>
    <property type="project" value="UniProtKB-UniPathway"/>
</dbReference>
<evidence type="ECO:0000313" key="21">
    <source>
        <dbReference type="Proteomes" id="UP000023755"/>
    </source>
</evidence>
<comment type="catalytic activity">
    <reaction evidence="1 18">
        <text>a 1,2-diacyl-sn-glycero-3-phosphate + CTP + H(+) = a CDP-1,2-diacyl-sn-glycerol + diphosphate</text>
        <dbReference type="Rhea" id="RHEA:16229"/>
        <dbReference type="ChEBI" id="CHEBI:15378"/>
        <dbReference type="ChEBI" id="CHEBI:33019"/>
        <dbReference type="ChEBI" id="CHEBI:37563"/>
        <dbReference type="ChEBI" id="CHEBI:58332"/>
        <dbReference type="ChEBI" id="CHEBI:58608"/>
        <dbReference type="EC" id="2.7.7.41"/>
    </reaction>
</comment>
<feature type="transmembrane region" description="Helical" evidence="19">
    <location>
        <begin position="12"/>
        <end position="45"/>
    </location>
</feature>
<evidence type="ECO:0000256" key="19">
    <source>
        <dbReference type="SAM" id="Phobius"/>
    </source>
</evidence>